<sequence length="85" mass="9842">MNLFKDQWIKYKISELHPMDLVHYGKLYGVTISLDEAEKILNVVQHSNWSMDDESSLHALLANIKPIVSKDAYSVITKLFHHYIG</sequence>
<comment type="caution">
    <text evidence="1">The sequence shown here is derived from an EMBL/GenBank/DDBJ whole genome shotgun (WGS) entry which is preliminary data.</text>
</comment>
<dbReference type="Proteomes" id="UP000275076">
    <property type="component" value="Unassembled WGS sequence"/>
</dbReference>
<dbReference type="OrthoDB" id="2969753at2"/>
<reference evidence="1 2" key="1">
    <citation type="submission" date="2018-10" db="EMBL/GenBank/DDBJ databases">
        <title>Draft genome sequence of Bacillus salarius IM0101, isolated from a hypersaline soil in Inner Mongolia, China.</title>
        <authorList>
            <person name="Yamprayoonswat W."/>
            <person name="Boonvisut S."/>
            <person name="Jumpathong W."/>
            <person name="Sittihan S."/>
            <person name="Ruangsuj P."/>
            <person name="Wanthongcharoen S."/>
            <person name="Thongpramul N."/>
            <person name="Pimmason S."/>
            <person name="Yu B."/>
            <person name="Yasawong M."/>
        </authorList>
    </citation>
    <scope>NUCLEOTIDE SEQUENCE [LARGE SCALE GENOMIC DNA]</scope>
    <source>
        <strain evidence="1 2">IM0101</strain>
    </source>
</reference>
<evidence type="ECO:0000313" key="2">
    <source>
        <dbReference type="Proteomes" id="UP000275076"/>
    </source>
</evidence>
<dbReference type="Pfam" id="PF11116">
    <property type="entry name" value="DUF2624"/>
    <property type="match status" value="1"/>
</dbReference>
<name>A0A428N7Y6_9BACI</name>
<protein>
    <submittedName>
        <fullName evidence="1">DUF2624 family protein</fullName>
    </submittedName>
</protein>
<dbReference type="AlphaFoldDB" id="A0A428N7Y6"/>
<keyword evidence="2" id="KW-1185">Reference proteome</keyword>
<accession>A0A428N7Y6</accession>
<dbReference type="InterPro" id="IPR020277">
    <property type="entry name" value="DUF2624"/>
</dbReference>
<dbReference type="RefSeq" id="WP_125554734.1">
    <property type="nucleotide sequence ID" value="NZ_RBVX01000003.1"/>
</dbReference>
<proteinExistence type="predicted"/>
<gene>
    <name evidence="1" type="ORF">D7Z54_04945</name>
</gene>
<dbReference type="EMBL" id="RBVX01000003">
    <property type="protein sequence ID" value="RSL34502.1"/>
    <property type="molecule type" value="Genomic_DNA"/>
</dbReference>
<evidence type="ECO:0000313" key="1">
    <source>
        <dbReference type="EMBL" id="RSL34502.1"/>
    </source>
</evidence>
<organism evidence="1 2">
    <name type="scientific">Salibacterium salarium</name>
    <dbReference type="NCBI Taxonomy" id="284579"/>
    <lineage>
        <taxon>Bacteria</taxon>
        <taxon>Bacillati</taxon>
        <taxon>Bacillota</taxon>
        <taxon>Bacilli</taxon>
        <taxon>Bacillales</taxon>
        <taxon>Bacillaceae</taxon>
    </lineage>
</organism>